<accession>A0A2H0YLR2</accession>
<evidence type="ECO:0000313" key="1">
    <source>
        <dbReference type="EMBL" id="PIS39428.1"/>
    </source>
</evidence>
<organism evidence="1 2">
    <name type="scientific">Candidatus Nealsonbacteria bacterium CG08_land_8_20_14_0_20_38_20</name>
    <dbReference type="NCBI Taxonomy" id="1974705"/>
    <lineage>
        <taxon>Bacteria</taxon>
        <taxon>Candidatus Nealsoniibacteriota</taxon>
    </lineage>
</organism>
<protein>
    <submittedName>
        <fullName evidence="1">Uncharacterized protein</fullName>
    </submittedName>
</protein>
<evidence type="ECO:0000313" key="2">
    <source>
        <dbReference type="Proteomes" id="UP000230088"/>
    </source>
</evidence>
<dbReference type="EMBL" id="PEYD01000039">
    <property type="protein sequence ID" value="PIS39428.1"/>
    <property type="molecule type" value="Genomic_DNA"/>
</dbReference>
<gene>
    <name evidence="1" type="ORF">COT33_02085</name>
</gene>
<name>A0A2H0YLR2_9BACT</name>
<sequence>MSTGIFGAYESNVSAAIFAEPSFSCLIIIPSTFKSAQALIVSFNDSPFMAEENFPALEMGIGKPPSFKIAL</sequence>
<proteinExistence type="predicted"/>
<dbReference type="Proteomes" id="UP000230088">
    <property type="component" value="Unassembled WGS sequence"/>
</dbReference>
<reference evidence="2" key="1">
    <citation type="submission" date="2017-09" db="EMBL/GenBank/DDBJ databases">
        <title>Depth-based differentiation of microbial function through sediment-hosted aquifers and enrichment of novel symbionts in the deep terrestrial subsurface.</title>
        <authorList>
            <person name="Probst A.J."/>
            <person name="Ladd B."/>
            <person name="Jarett J.K."/>
            <person name="Geller-Mcgrath D.E."/>
            <person name="Sieber C.M.K."/>
            <person name="Emerson J.B."/>
            <person name="Anantharaman K."/>
            <person name="Thomas B.C."/>
            <person name="Malmstrom R."/>
            <person name="Stieglmeier M."/>
            <person name="Klingl A."/>
            <person name="Woyke T."/>
            <person name="Ryan C.M."/>
            <person name="Banfield J.F."/>
        </authorList>
    </citation>
    <scope>NUCLEOTIDE SEQUENCE [LARGE SCALE GENOMIC DNA]</scope>
</reference>
<dbReference type="AlphaFoldDB" id="A0A2H0YLR2"/>
<comment type="caution">
    <text evidence="1">The sequence shown here is derived from an EMBL/GenBank/DDBJ whole genome shotgun (WGS) entry which is preliminary data.</text>
</comment>